<evidence type="ECO:0000256" key="2">
    <source>
        <dbReference type="ARBA" id="ARBA00022670"/>
    </source>
</evidence>
<evidence type="ECO:0000256" key="3">
    <source>
        <dbReference type="ARBA" id="ARBA00022801"/>
    </source>
</evidence>
<organism evidence="5 6">
    <name type="scientific">Brassica rapa subsp. trilocularis</name>
    <dbReference type="NCBI Taxonomy" id="1813537"/>
    <lineage>
        <taxon>Eukaryota</taxon>
        <taxon>Viridiplantae</taxon>
        <taxon>Streptophyta</taxon>
        <taxon>Embryophyta</taxon>
        <taxon>Tracheophyta</taxon>
        <taxon>Spermatophyta</taxon>
        <taxon>Magnoliopsida</taxon>
        <taxon>eudicotyledons</taxon>
        <taxon>Gunneridae</taxon>
        <taxon>Pentapetalae</taxon>
        <taxon>rosids</taxon>
        <taxon>malvids</taxon>
        <taxon>Brassicales</taxon>
        <taxon>Brassicaceae</taxon>
        <taxon>Brassiceae</taxon>
        <taxon>Brassica</taxon>
    </lineage>
</organism>
<dbReference type="SUPFAM" id="SSF54001">
    <property type="entry name" value="Cysteine proteinases"/>
    <property type="match status" value="1"/>
</dbReference>
<dbReference type="PROSITE" id="PS50600">
    <property type="entry name" value="ULP_PROTEASE"/>
    <property type="match status" value="1"/>
</dbReference>
<gene>
    <name evidence="5" type="primary">A07g505540.1_BraROA</name>
    <name evidence="5" type="ORF">IGI04_026974</name>
</gene>
<keyword evidence="6" id="KW-1185">Reference proteome</keyword>
<protein>
    <recommendedName>
        <fullName evidence="4">Ubiquitin-like protease family profile domain-containing protein</fullName>
    </recommendedName>
</protein>
<evidence type="ECO:0000259" key="4">
    <source>
        <dbReference type="PROSITE" id="PS50600"/>
    </source>
</evidence>
<dbReference type="Pfam" id="PF09331">
    <property type="entry name" value="DUF1985"/>
    <property type="match status" value="1"/>
</dbReference>
<evidence type="ECO:0000313" key="6">
    <source>
        <dbReference type="Proteomes" id="UP000823674"/>
    </source>
</evidence>
<keyword evidence="3" id="KW-0378">Hydrolase</keyword>
<dbReference type="InterPro" id="IPR003653">
    <property type="entry name" value="Peptidase_C48_C"/>
</dbReference>
<feature type="domain" description="Ubiquitin-like protease family profile" evidence="4">
    <location>
        <begin position="650"/>
        <end position="841"/>
    </location>
</feature>
<sequence length="875" mass="98560">MVSVRLVDCSDPPEEQPVRPIPEMMFAVGEEPVGVRVLTYLSSGAINRIFNALEEEEVQIIRRSAFGKILEIVDKPVFSGRFARFILSRQLKTKKKHEALFRFAGKPIRFSLREFAIVTGLPCGKFPMKSKMKLKETISEKPYWPSLFGKAEVATVASVIKLLTRRTVADRVVRIKYACLAILSSVLLPTNMKMKICREHAEAIEDLDEFFSYPWGRLAFDMLMGSIKERDEVALSQNTIAVKGFALALQLVMVEAVPSLTEVVQETCSDSEGDSDEEYDGMCEKSKRKTLSPGHARNVDKQTDVFVRSIIDEDPLRPIDESNLVWSDEEDDEKVNNMVYLINTNFQFTKSMFVGGLSKLDVDRMRETDNLTSKAKKSKKLPVLNTSNDPGYIASLVIEKMKPEFQTMDGNIMQACRRSRLGIWLLLTKEEGAAPATIEENLTNTAVRQNGIVPDSNSSPVREANDQTIRNILGNLSSYSTPPNSPRLCQGENPTPKYNEGGLYFEAGGDNVNDSFALSAHSQNHQRAVEINQPLEEENRVQGPAMDMPSFSLGLTQEEALNGNHGITFKESVRHQPESIVKAVDNIEVRHQYRKSKRQKCVPHALLADYECGPEIGSRVKKSQNFIFSSHERNQIDRNCAISVYKVSGVSVLGKDILLIAERSKFLTSKVVDILIRLVQYTVQHQFTAHTQHRDVFLDNTYASAITKTYPKFRKSRKKNAYIFPRGVVKIFTTREDSFLQPTRYYFPLNVGKKHWVGICVDHNRGKITVLDSNTSLFTDAIMEKHLQPHLVMLPYLLRLSMQVSGTDEPKRFAVERPKDLAQTQNPADTGLMAVLLMSTHAVYGLEACKNINTDVLVEAGRSAAVMAFECEDMF</sequence>
<dbReference type="InterPro" id="IPR038765">
    <property type="entry name" value="Papain-like_cys_pep_sf"/>
</dbReference>
<dbReference type="EMBL" id="JADBGQ010000009">
    <property type="protein sequence ID" value="KAG5379132.1"/>
    <property type="molecule type" value="Genomic_DNA"/>
</dbReference>
<evidence type="ECO:0000256" key="1">
    <source>
        <dbReference type="ARBA" id="ARBA00005234"/>
    </source>
</evidence>
<reference evidence="5 6" key="1">
    <citation type="submission" date="2021-03" db="EMBL/GenBank/DDBJ databases">
        <authorList>
            <person name="King G.J."/>
            <person name="Bancroft I."/>
            <person name="Baten A."/>
            <person name="Bloomfield J."/>
            <person name="Borpatragohain P."/>
            <person name="He Z."/>
            <person name="Irish N."/>
            <person name="Irwin J."/>
            <person name="Liu K."/>
            <person name="Mauleon R.P."/>
            <person name="Moore J."/>
            <person name="Morris R."/>
            <person name="Ostergaard L."/>
            <person name="Wang B."/>
            <person name="Wells R."/>
        </authorList>
    </citation>
    <scope>NUCLEOTIDE SEQUENCE [LARGE SCALE GENOMIC DNA]</scope>
    <source>
        <strain evidence="5">R-o-18</strain>
        <tissue evidence="5">Leaf</tissue>
    </source>
</reference>
<evidence type="ECO:0000313" key="5">
    <source>
        <dbReference type="EMBL" id="KAG5379132.1"/>
    </source>
</evidence>
<dbReference type="Gene3D" id="3.40.395.10">
    <property type="entry name" value="Adenoviral Proteinase, Chain A"/>
    <property type="match status" value="1"/>
</dbReference>
<dbReference type="Proteomes" id="UP000823674">
    <property type="component" value="Chromosome A07"/>
</dbReference>
<keyword evidence="2" id="KW-0645">Protease</keyword>
<accession>A0ABQ7KXN1</accession>
<dbReference type="PANTHER" id="PTHR48449:SF2">
    <property type="entry name" value="UBIQUITIN-LIKE PROTEASE FAMILY PROFILE DOMAIN-CONTAINING PROTEIN"/>
    <property type="match status" value="1"/>
</dbReference>
<dbReference type="Pfam" id="PF02902">
    <property type="entry name" value="Peptidase_C48"/>
    <property type="match status" value="1"/>
</dbReference>
<name>A0ABQ7KXN1_BRACM</name>
<comment type="caution">
    <text evidence="5">The sequence shown here is derived from an EMBL/GenBank/DDBJ whole genome shotgun (WGS) entry which is preliminary data.</text>
</comment>
<dbReference type="PANTHER" id="PTHR48449">
    <property type="entry name" value="DUF1985 DOMAIN-CONTAINING PROTEIN"/>
    <property type="match status" value="1"/>
</dbReference>
<dbReference type="InterPro" id="IPR015410">
    <property type="entry name" value="DUF1985"/>
</dbReference>
<comment type="similarity">
    <text evidence="1">Belongs to the peptidase C48 family.</text>
</comment>
<proteinExistence type="inferred from homology"/>